<dbReference type="RefSeq" id="WP_045109031.1">
    <property type="nucleotide sequence ID" value="NZ_CAWQZC010000098.1"/>
</dbReference>
<keyword evidence="2" id="KW-0678">Repressor</keyword>
<dbReference type="EMBL" id="FPLD01000007">
    <property type="protein sequence ID" value="SGY83512.1"/>
    <property type="molecule type" value="Genomic_DNA"/>
</dbReference>
<dbReference type="PATRIC" id="fig|80854.5.peg.614"/>
<dbReference type="GeneID" id="61294037"/>
<dbReference type="Proteomes" id="UP000182660">
    <property type="component" value="Unassembled WGS sequence"/>
</dbReference>
<dbReference type="GO" id="GO:0005737">
    <property type="term" value="C:cytoplasm"/>
    <property type="evidence" value="ECO:0007669"/>
    <property type="project" value="UniProtKB-SubCell"/>
</dbReference>
<protein>
    <recommendedName>
        <fullName evidence="2">Ribosomal silencing factor RsfS</fullName>
    </recommendedName>
</protein>
<comment type="similarity">
    <text evidence="1 2">Belongs to the Iojap/RsfS family.</text>
</comment>
<dbReference type="GO" id="GO:0042256">
    <property type="term" value="P:cytosolic ribosome assembly"/>
    <property type="evidence" value="ECO:0007669"/>
    <property type="project" value="UniProtKB-UniRule"/>
</dbReference>
<dbReference type="GO" id="GO:0017148">
    <property type="term" value="P:negative regulation of translation"/>
    <property type="evidence" value="ECO:0007669"/>
    <property type="project" value="UniProtKB-UniRule"/>
</dbReference>
<reference evidence="3 5" key="1">
    <citation type="submission" date="2016-11" db="EMBL/GenBank/DDBJ databases">
        <authorList>
            <person name="Klemetsen T."/>
        </authorList>
    </citation>
    <scope>NUCLEOTIDE SEQUENCE [LARGE SCALE GENOMIC DNA]</scope>
    <source>
        <strain evidence="3">MT 2528</strain>
    </source>
</reference>
<dbReference type="HAMAP" id="MF_01477">
    <property type="entry name" value="Iojap_RsfS"/>
    <property type="match status" value="1"/>
</dbReference>
<dbReference type="HOGENOM" id="CLU_092688_6_1_6"/>
<accession>A0A090IFQ4</accession>
<dbReference type="PANTHER" id="PTHR21043">
    <property type="entry name" value="IOJAP SUPERFAMILY ORTHOLOG"/>
    <property type="match status" value="1"/>
</dbReference>
<dbReference type="NCBIfam" id="TIGR00090">
    <property type="entry name" value="rsfS_iojap_ybeB"/>
    <property type="match status" value="1"/>
</dbReference>
<evidence type="ECO:0000256" key="2">
    <source>
        <dbReference type="HAMAP-Rule" id="MF_01477"/>
    </source>
</evidence>
<dbReference type="STRING" id="80854.MVIS_0584"/>
<dbReference type="EMBL" id="FPLJ01000009">
    <property type="protein sequence ID" value="SGY82763.1"/>
    <property type="molecule type" value="Genomic_DNA"/>
</dbReference>
<evidence type="ECO:0000256" key="1">
    <source>
        <dbReference type="ARBA" id="ARBA00010574"/>
    </source>
</evidence>
<dbReference type="InterPro" id="IPR004394">
    <property type="entry name" value="Iojap/RsfS/C7orf30"/>
</dbReference>
<organism evidence="4 6">
    <name type="scientific">Moritella viscosa</name>
    <dbReference type="NCBI Taxonomy" id="80854"/>
    <lineage>
        <taxon>Bacteria</taxon>
        <taxon>Pseudomonadati</taxon>
        <taxon>Pseudomonadota</taxon>
        <taxon>Gammaproteobacteria</taxon>
        <taxon>Alteromonadales</taxon>
        <taxon>Moritellaceae</taxon>
        <taxon>Moritella</taxon>
    </lineage>
</organism>
<gene>
    <name evidence="2" type="primary">rsfS</name>
    <name evidence="3" type="ORF">MT2528_0303</name>
    <name evidence="4" type="ORF">NVI5450_0287</name>
</gene>
<keyword evidence="2" id="KW-0810">Translation regulation</keyword>
<dbReference type="InterPro" id="IPR043519">
    <property type="entry name" value="NT_sf"/>
</dbReference>
<dbReference type="PANTHER" id="PTHR21043:SF0">
    <property type="entry name" value="MITOCHONDRIAL ASSEMBLY OF RIBOSOMAL LARGE SUBUNIT PROTEIN 1"/>
    <property type="match status" value="1"/>
</dbReference>
<dbReference type="KEGG" id="mvs:MVIS_0584"/>
<dbReference type="GO" id="GO:0090071">
    <property type="term" value="P:negative regulation of ribosome biogenesis"/>
    <property type="evidence" value="ECO:0007669"/>
    <property type="project" value="UniProtKB-UniRule"/>
</dbReference>
<reference evidence="4 6" key="2">
    <citation type="submission" date="2016-11" db="EMBL/GenBank/DDBJ databases">
        <authorList>
            <person name="Jaros S."/>
            <person name="Januszkiewicz K."/>
            <person name="Wedrychowicz H."/>
        </authorList>
    </citation>
    <scope>NUCLEOTIDE SEQUENCE [LARGE SCALE GENOMIC DNA]</scope>
    <source>
        <strain evidence="4">NVI 5450</strain>
    </source>
</reference>
<dbReference type="Pfam" id="PF02410">
    <property type="entry name" value="RsfS"/>
    <property type="match status" value="1"/>
</dbReference>
<dbReference type="Proteomes" id="UP000183794">
    <property type="component" value="Unassembled WGS sequence"/>
</dbReference>
<comment type="subunit">
    <text evidence="2">Interacts with ribosomal protein uL14 (rplN).</text>
</comment>
<dbReference type="OrthoDB" id="9793681at2"/>
<proteinExistence type="inferred from homology"/>
<evidence type="ECO:0000313" key="4">
    <source>
        <dbReference type="EMBL" id="SGY83512.1"/>
    </source>
</evidence>
<dbReference type="AlphaFoldDB" id="A0A090IFQ4"/>
<sequence length="109" mass="12352">MQISDLQAFVLDKIEDMKARDIQVVDVKGKSPVTDLMIVCTGTSKTHVKSISNHLYLEAKRNEVFVMGIEGTEDSEWVLVDMGDVVVHIMQQQTRDLYQLEQLWQSVGA</sequence>
<name>A0A090IFQ4_9GAMM</name>
<evidence type="ECO:0000313" key="5">
    <source>
        <dbReference type="Proteomes" id="UP000182660"/>
    </source>
</evidence>
<keyword evidence="5" id="KW-1185">Reference proteome</keyword>
<evidence type="ECO:0000313" key="3">
    <source>
        <dbReference type="EMBL" id="SGY82763.1"/>
    </source>
</evidence>
<keyword evidence="2" id="KW-0963">Cytoplasm</keyword>
<comment type="subcellular location">
    <subcellularLocation>
        <location evidence="2">Cytoplasm</location>
    </subcellularLocation>
</comment>
<dbReference type="GO" id="GO:0043023">
    <property type="term" value="F:ribosomal large subunit binding"/>
    <property type="evidence" value="ECO:0007669"/>
    <property type="project" value="TreeGrafter"/>
</dbReference>
<dbReference type="Gene3D" id="3.30.460.10">
    <property type="entry name" value="Beta Polymerase, domain 2"/>
    <property type="match status" value="1"/>
</dbReference>
<dbReference type="SUPFAM" id="SSF81301">
    <property type="entry name" value="Nucleotidyltransferase"/>
    <property type="match status" value="1"/>
</dbReference>
<evidence type="ECO:0000313" key="6">
    <source>
        <dbReference type="Proteomes" id="UP000183794"/>
    </source>
</evidence>
<comment type="function">
    <text evidence="2">Functions as a ribosomal silencing factor. Interacts with ribosomal protein uL14 (rplN), blocking formation of intersubunit bridge B8. Prevents association of the 30S and 50S ribosomal subunits and the formation of functional ribosomes, thus repressing translation.</text>
</comment>